<keyword evidence="5" id="KW-1185">Reference proteome</keyword>
<dbReference type="InParanoid" id="A0A251VPI1"/>
<organism evidence="4 5">
    <name type="scientific">Helianthus annuus</name>
    <name type="common">Common sunflower</name>
    <dbReference type="NCBI Taxonomy" id="4232"/>
    <lineage>
        <taxon>Eukaryota</taxon>
        <taxon>Viridiplantae</taxon>
        <taxon>Streptophyta</taxon>
        <taxon>Embryophyta</taxon>
        <taxon>Tracheophyta</taxon>
        <taxon>Spermatophyta</taxon>
        <taxon>Magnoliopsida</taxon>
        <taxon>eudicotyledons</taxon>
        <taxon>Gunneridae</taxon>
        <taxon>Pentapetalae</taxon>
        <taxon>asterids</taxon>
        <taxon>campanulids</taxon>
        <taxon>Asterales</taxon>
        <taxon>Asteraceae</taxon>
        <taxon>Asteroideae</taxon>
        <taxon>Heliantheae alliance</taxon>
        <taxon>Heliantheae</taxon>
        <taxon>Helianthus</taxon>
    </lineage>
</organism>
<reference evidence="3" key="3">
    <citation type="submission" date="2020-06" db="EMBL/GenBank/DDBJ databases">
        <title>Helianthus annuus Genome sequencing and assembly Release 2.</title>
        <authorList>
            <person name="Gouzy J."/>
            <person name="Langlade N."/>
            <person name="Munos S."/>
        </authorList>
    </citation>
    <scope>NUCLEOTIDE SEQUENCE</scope>
    <source>
        <tissue evidence="3">Leaves</tissue>
    </source>
</reference>
<dbReference type="PANTHER" id="PTHR46519">
    <property type="entry name" value="RING/U-BOX SUPERFAMILY PROTEIN"/>
    <property type="match status" value="1"/>
</dbReference>
<sequence>MAVAGLHNASGLDSYLGNKERSITRTASIRKMWRDLENGGRGKENGRLQTSSVIIGPESPCSSSLEGESIESEHTFRGANEIENECPQSQNQMVLQEKEGVRKLFHERGNKSFEGHAAYGCKRVRIVREWIESSSQQGDTCRTPGSVESPTQTGAQIDGARSSIRRIYGRQALLDLLTKFVSERKREVDDLLENRFVSSFAHRHRIQSLLKGRFLRNQRFLEDEKPTSVAASELGFLRRTNAVSDIRKGFLTRLNNYGHAAQSDSDTSSDNEMNNYDIEQAEEIVQEITNLTCHRASLDLPESSSATGATHDNNILQYEETERPPLTVHYSRHGSQYDTTYEHNGQVEQVGRNFETTNFTSNRESTYPQEYTQTDSDSDTSSDNNDMKFDRIDQAEEIVRDIPNISHIPQESHDDGGWYQETAGSDFQESNEEEWYDNGNVAEGPTESWFGRNNSYLEAALVTRSNTFYWSDDDDDSGSRVVELRELTNRRRVSNLLQSDFGPRLDQLMQSYVSRQDQAFESENEWMQDHDQHQSLYENEDGIDASPQTHGGHDLLHGAADNRFPDSHYHLATELDIINGLRIDMETLEQRMNDMQKMLEACMDMQVELQQSVQQEVYSALNRSSPENGECFLCCDDGFESLPDRFAQMLHICSKCAQKVNWSKLKESVKQP</sequence>
<dbReference type="EMBL" id="MNCJ02000316">
    <property type="protein sequence ID" value="KAF5822722.1"/>
    <property type="molecule type" value="Genomic_DNA"/>
</dbReference>
<feature type="compositionally biased region" description="Polar residues" evidence="2">
    <location>
        <begin position="146"/>
        <end position="155"/>
    </location>
</feature>
<feature type="region of interest" description="Disordered" evidence="2">
    <location>
        <begin position="301"/>
        <end position="322"/>
    </location>
</feature>
<evidence type="ECO:0000313" key="4">
    <source>
        <dbReference type="EMBL" id="OTG37500.1"/>
    </source>
</evidence>
<dbReference type="Proteomes" id="UP000215914">
    <property type="component" value="Chromosome 1"/>
</dbReference>
<name>A0A251VPI1_HELAN</name>
<protein>
    <submittedName>
        <fullName evidence="4">Uncharacterized protein</fullName>
    </submittedName>
</protein>
<gene>
    <name evidence="4" type="ORF">HannXRQ_Chr01g0019481</name>
    <name evidence="3" type="ORF">HanXRQr2_Chr01g0030251</name>
</gene>
<evidence type="ECO:0000256" key="2">
    <source>
        <dbReference type="SAM" id="MobiDB-lite"/>
    </source>
</evidence>
<reference evidence="4" key="2">
    <citation type="submission" date="2017-02" db="EMBL/GenBank/DDBJ databases">
        <title>Sunflower complete genome.</title>
        <authorList>
            <person name="Langlade N."/>
            <person name="Munos S."/>
        </authorList>
    </citation>
    <scope>NUCLEOTIDE SEQUENCE [LARGE SCALE GENOMIC DNA]</scope>
    <source>
        <tissue evidence="4">Leaves</tissue>
    </source>
</reference>
<dbReference type="EMBL" id="CM007890">
    <property type="protein sequence ID" value="OTG37500.1"/>
    <property type="molecule type" value="Genomic_DNA"/>
</dbReference>
<dbReference type="Gramene" id="mRNA:HanXRQr2_Chr01g0030251">
    <property type="protein sequence ID" value="mRNA:HanXRQr2_Chr01g0030251"/>
    <property type="gene ID" value="HanXRQr2_Chr01g0030251"/>
</dbReference>
<feature type="compositionally biased region" description="Polar residues" evidence="2">
    <location>
        <begin position="357"/>
        <end position="373"/>
    </location>
</feature>
<dbReference type="AlphaFoldDB" id="A0A251VPI1"/>
<feature type="coiled-coil region" evidence="1">
    <location>
        <begin position="578"/>
        <end position="605"/>
    </location>
</feature>
<proteinExistence type="predicted"/>
<evidence type="ECO:0000313" key="3">
    <source>
        <dbReference type="EMBL" id="KAF5822722.1"/>
    </source>
</evidence>
<evidence type="ECO:0000256" key="1">
    <source>
        <dbReference type="SAM" id="Coils"/>
    </source>
</evidence>
<dbReference type="PANTHER" id="PTHR46519:SF3">
    <property type="entry name" value="RING_U-BOX SUPERFAMILY PROTEIN"/>
    <property type="match status" value="1"/>
</dbReference>
<reference evidence="3 5" key="1">
    <citation type="journal article" date="2017" name="Nature">
        <title>The sunflower genome provides insights into oil metabolism, flowering and Asterid evolution.</title>
        <authorList>
            <person name="Badouin H."/>
            <person name="Gouzy J."/>
            <person name="Grassa C.J."/>
            <person name="Murat F."/>
            <person name="Staton S.E."/>
            <person name="Cottret L."/>
            <person name="Lelandais-Briere C."/>
            <person name="Owens G.L."/>
            <person name="Carrere S."/>
            <person name="Mayjonade B."/>
            <person name="Legrand L."/>
            <person name="Gill N."/>
            <person name="Kane N.C."/>
            <person name="Bowers J.E."/>
            <person name="Hubner S."/>
            <person name="Bellec A."/>
            <person name="Berard A."/>
            <person name="Berges H."/>
            <person name="Blanchet N."/>
            <person name="Boniface M.C."/>
            <person name="Brunel D."/>
            <person name="Catrice O."/>
            <person name="Chaidir N."/>
            <person name="Claudel C."/>
            <person name="Donnadieu C."/>
            <person name="Faraut T."/>
            <person name="Fievet G."/>
            <person name="Helmstetter N."/>
            <person name="King M."/>
            <person name="Knapp S.J."/>
            <person name="Lai Z."/>
            <person name="Le Paslier M.C."/>
            <person name="Lippi Y."/>
            <person name="Lorenzon L."/>
            <person name="Mandel J.R."/>
            <person name="Marage G."/>
            <person name="Marchand G."/>
            <person name="Marquand E."/>
            <person name="Bret-Mestries E."/>
            <person name="Morien E."/>
            <person name="Nambeesan S."/>
            <person name="Nguyen T."/>
            <person name="Pegot-Espagnet P."/>
            <person name="Pouilly N."/>
            <person name="Raftis F."/>
            <person name="Sallet E."/>
            <person name="Schiex T."/>
            <person name="Thomas J."/>
            <person name="Vandecasteele C."/>
            <person name="Vares D."/>
            <person name="Vear F."/>
            <person name="Vautrin S."/>
            <person name="Crespi M."/>
            <person name="Mangin B."/>
            <person name="Burke J.M."/>
            <person name="Salse J."/>
            <person name="Munos S."/>
            <person name="Vincourt P."/>
            <person name="Rieseberg L.H."/>
            <person name="Langlade N.B."/>
        </authorList>
    </citation>
    <scope>NUCLEOTIDE SEQUENCE [LARGE SCALE GENOMIC DNA]</scope>
    <source>
        <strain evidence="5">cv. SF193</strain>
        <tissue evidence="3">Leaves</tissue>
    </source>
</reference>
<accession>A0A251VPI1</accession>
<evidence type="ECO:0000313" key="5">
    <source>
        <dbReference type="Proteomes" id="UP000215914"/>
    </source>
</evidence>
<dbReference type="OMA" id="ESENEWM"/>
<keyword evidence="1" id="KW-0175">Coiled coil</keyword>
<feature type="region of interest" description="Disordered" evidence="2">
    <location>
        <begin position="357"/>
        <end position="386"/>
    </location>
</feature>
<feature type="compositionally biased region" description="Polar residues" evidence="2">
    <location>
        <begin position="302"/>
        <end position="316"/>
    </location>
</feature>
<feature type="region of interest" description="Disordered" evidence="2">
    <location>
        <begin position="135"/>
        <end position="155"/>
    </location>
</feature>